<evidence type="ECO:0000256" key="23">
    <source>
        <dbReference type="ARBA" id="ARBA00023180"/>
    </source>
</evidence>
<dbReference type="GO" id="GO:0046461">
    <property type="term" value="P:neutral lipid catabolic process"/>
    <property type="evidence" value="ECO:0007669"/>
    <property type="project" value="TreeGrafter"/>
</dbReference>
<keyword evidence="24" id="KW-0594">Phospholipid biosynthesis</keyword>
<dbReference type="GO" id="GO:0004806">
    <property type="term" value="F:triacylglycerol lipase activity"/>
    <property type="evidence" value="ECO:0007669"/>
    <property type="project" value="UniProtKB-EC"/>
</dbReference>
<keyword evidence="33" id="KW-1185">Reference proteome</keyword>
<dbReference type="GO" id="GO:0004609">
    <property type="term" value="F:phosphatidylserine decarboxylase activity"/>
    <property type="evidence" value="ECO:0007669"/>
    <property type="project" value="UniProtKB-EC"/>
</dbReference>
<keyword evidence="27" id="KW-0670">Pyruvate</keyword>
<dbReference type="GO" id="GO:0034496">
    <property type="term" value="P:multivesicular body membrane disassembly"/>
    <property type="evidence" value="ECO:0007669"/>
    <property type="project" value="TreeGrafter"/>
</dbReference>
<keyword evidence="14" id="KW-0967">Endosome</keyword>
<comment type="subcellular location">
    <subcellularLocation>
        <location evidence="4">Endosome</location>
        <location evidence="4">Multivesicular body membrane</location>
        <topology evidence="4">Single-pass type II membrane protein</topology>
    </subcellularLocation>
    <subcellularLocation>
        <location evidence="3">Prevacuolar compartment membrane</location>
        <topology evidence="3">Single-pass type II membrane protein</topology>
    </subcellularLocation>
</comment>
<evidence type="ECO:0000313" key="32">
    <source>
        <dbReference type="EMBL" id="PYH29594.1"/>
    </source>
</evidence>
<evidence type="ECO:0000256" key="19">
    <source>
        <dbReference type="ARBA" id="ARBA00022989"/>
    </source>
</evidence>
<dbReference type="InterPro" id="IPR050805">
    <property type="entry name" value="ATG15_Lipase"/>
</dbReference>
<evidence type="ECO:0000313" key="33">
    <source>
        <dbReference type="Proteomes" id="UP000247647"/>
    </source>
</evidence>
<proteinExistence type="inferred from homology"/>
<dbReference type="NCBIfam" id="TIGR00163">
    <property type="entry name" value="PS_decarb"/>
    <property type="match status" value="1"/>
</dbReference>
<evidence type="ECO:0000256" key="16">
    <source>
        <dbReference type="ARBA" id="ARBA00022801"/>
    </source>
</evidence>
<dbReference type="FunFam" id="3.40.50.1820:FF:000129">
    <property type="entry name" value="Autophagy related lipase Atg15, putative"/>
    <property type="match status" value="1"/>
</dbReference>
<reference evidence="32" key="1">
    <citation type="submission" date="2016-12" db="EMBL/GenBank/DDBJ databases">
        <title>The genomes of Aspergillus section Nigri reveals drivers in fungal speciation.</title>
        <authorList>
            <consortium name="DOE Joint Genome Institute"/>
            <person name="Vesth T.C."/>
            <person name="Nybo J."/>
            <person name="Theobald S."/>
            <person name="Brandl J."/>
            <person name="Frisvad J.C."/>
            <person name="Nielsen K.F."/>
            <person name="Lyhne E.K."/>
            <person name="Kogle M.E."/>
            <person name="Kuo A."/>
            <person name="Riley R."/>
            <person name="Clum A."/>
            <person name="Nolan M."/>
            <person name="Lipzen A."/>
            <person name="Salamov A."/>
            <person name="Henrissat B."/>
            <person name="Wiebenga A."/>
            <person name="De Vries R.P."/>
            <person name="Grigoriev I.V."/>
            <person name="Mortensen U.H."/>
            <person name="Andersen M.R."/>
            <person name="Baker S.E."/>
        </authorList>
    </citation>
    <scope>NUCLEOTIDE SEQUENCE [LARGE SCALE GENOMIC DNA]</scope>
    <source>
        <strain evidence="32">CBS 115656</strain>
    </source>
</reference>
<evidence type="ECO:0000256" key="22">
    <source>
        <dbReference type="ARBA" id="ARBA00023136"/>
    </source>
</evidence>
<keyword evidence="22" id="KW-0472">Membrane</keyword>
<keyword evidence="12" id="KW-0444">Lipid biosynthesis</keyword>
<dbReference type="InterPro" id="IPR003817">
    <property type="entry name" value="PS_Dcarbxylase"/>
</dbReference>
<evidence type="ECO:0000256" key="17">
    <source>
        <dbReference type="ARBA" id="ARBA00022963"/>
    </source>
</evidence>
<dbReference type="GO" id="GO:0006646">
    <property type="term" value="P:phosphatidylethanolamine biosynthetic process"/>
    <property type="evidence" value="ECO:0007669"/>
    <property type="project" value="UniProtKB-UniPathway"/>
</dbReference>
<keyword evidence="13" id="KW-0812">Transmembrane</keyword>
<name>A0A318Y6T5_ASPNB</name>
<dbReference type="Pfam" id="PF02666">
    <property type="entry name" value="PS_Dcarbxylase"/>
    <property type="match status" value="1"/>
</dbReference>
<dbReference type="OrthoDB" id="58570at2759"/>
<dbReference type="AlphaFoldDB" id="A0A318Y6T5"/>
<dbReference type="Gene3D" id="3.40.50.1820">
    <property type="entry name" value="alpha/beta hydrolase"/>
    <property type="match status" value="1"/>
</dbReference>
<dbReference type="Proteomes" id="UP000247647">
    <property type="component" value="Unassembled WGS sequence"/>
</dbReference>
<evidence type="ECO:0000256" key="1">
    <source>
        <dbReference type="ARBA" id="ARBA00001024"/>
    </source>
</evidence>
<dbReference type="CDD" id="cd00519">
    <property type="entry name" value="Lipase_3"/>
    <property type="match status" value="1"/>
</dbReference>
<dbReference type="PANTHER" id="PTHR47175">
    <property type="entry name" value="LIPASE ATG15-RELATED"/>
    <property type="match status" value="1"/>
</dbReference>
<feature type="domain" description="Fungal lipase-type" evidence="31">
    <location>
        <begin position="666"/>
        <end position="693"/>
    </location>
</feature>
<dbReference type="RefSeq" id="XP_025475072.1">
    <property type="nucleotide sequence ID" value="XM_025624947.1"/>
</dbReference>
<evidence type="ECO:0000256" key="29">
    <source>
        <dbReference type="ARBA" id="ARBA00024663"/>
    </source>
</evidence>
<comment type="function">
    <text evidence="29">Lipase which is essential for lysis of subvacuolar cytoplasm to vacuole targeted bodies and intravacuolar autophagic bodies. Involved in the lysis of intravacuolar multivesicular body (MVB) vesicles. The intravacuolar membrane disintegration by ATG15 is critical to life span extension.</text>
</comment>
<evidence type="ECO:0000256" key="14">
    <source>
        <dbReference type="ARBA" id="ARBA00022753"/>
    </source>
</evidence>
<dbReference type="EMBL" id="KZ821490">
    <property type="protein sequence ID" value="PYH29594.1"/>
    <property type="molecule type" value="Genomic_DNA"/>
</dbReference>
<evidence type="ECO:0000256" key="25">
    <source>
        <dbReference type="ARBA" id="ARBA00023239"/>
    </source>
</evidence>
<evidence type="ECO:0000256" key="5">
    <source>
        <dbReference type="ARBA" id="ARBA00005189"/>
    </source>
</evidence>
<keyword evidence="21" id="KW-0443">Lipid metabolism</keyword>
<evidence type="ECO:0000256" key="15">
    <source>
        <dbReference type="ARBA" id="ARBA00022793"/>
    </source>
</evidence>
<keyword evidence="18" id="KW-0735">Signal-anchor</keyword>
<evidence type="ECO:0000256" key="3">
    <source>
        <dbReference type="ARBA" id="ARBA00004270"/>
    </source>
</evidence>
<evidence type="ECO:0000256" key="2">
    <source>
        <dbReference type="ARBA" id="ARBA00001928"/>
    </source>
</evidence>
<dbReference type="EC" id="4.1.1.65" evidence="8"/>
<evidence type="ECO:0000256" key="12">
    <source>
        <dbReference type="ARBA" id="ARBA00022516"/>
    </source>
</evidence>
<comment type="pathway">
    <text evidence="5">Lipid metabolism.</text>
</comment>
<dbReference type="UniPathway" id="UPA00558"/>
<evidence type="ECO:0000256" key="6">
    <source>
        <dbReference type="ARBA" id="ARBA00010701"/>
    </source>
</evidence>
<evidence type="ECO:0000256" key="13">
    <source>
        <dbReference type="ARBA" id="ARBA00022692"/>
    </source>
</evidence>
<evidence type="ECO:0000256" key="24">
    <source>
        <dbReference type="ARBA" id="ARBA00023209"/>
    </source>
</evidence>
<accession>A0A318Y6T5</accession>
<keyword evidence="23" id="KW-0325">Glycoprotein</keyword>
<comment type="cofactor">
    <cofactor evidence="2">
        <name>pyruvate</name>
        <dbReference type="ChEBI" id="CHEBI:15361"/>
    </cofactor>
</comment>
<dbReference type="SUPFAM" id="SSF53474">
    <property type="entry name" value="alpha/beta-Hydrolases"/>
    <property type="match status" value="1"/>
</dbReference>
<dbReference type="GO" id="GO:0004620">
    <property type="term" value="F:phospholipase activity"/>
    <property type="evidence" value="ECO:0007669"/>
    <property type="project" value="TreeGrafter"/>
</dbReference>
<comment type="catalytic activity">
    <reaction evidence="1">
        <text>a triacylglycerol + H2O = a diacylglycerol + a fatty acid + H(+)</text>
        <dbReference type="Rhea" id="RHEA:12044"/>
        <dbReference type="ChEBI" id="CHEBI:15377"/>
        <dbReference type="ChEBI" id="CHEBI:15378"/>
        <dbReference type="ChEBI" id="CHEBI:17855"/>
        <dbReference type="ChEBI" id="CHEBI:18035"/>
        <dbReference type="ChEBI" id="CHEBI:28868"/>
        <dbReference type="EC" id="3.1.1.3"/>
    </reaction>
</comment>
<evidence type="ECO:0000256" key="28">
    <source>
        <dbReference type="ARBA" id="ARBA00024326"/>
    </source>
</evidence>
<evidence type="ECO:0000256" key="26">
    <source>
        <dbReference type="ARBA" id="ARBA00023264"/>
    </source>
</evidence>
<dbReference type="GO" id="GO:0006660">
    <property type="term" value="P:phosphatidylserine catabolic process"/>
    <property type="evidence" value="ECO:0007669"/>
    <property type="project" value="TreeGrafter"/>
</dbReference>
<evidence type="ECO:0000256" key="11">
    <source>
        <dbReference type="ARBA" id="ARBA00019241"/>
    </source>
</evidence>
<evidence type="ECO:0000256" key="18">
    <source>
        <dbReference type="ARBA" id="ARBA00022968"/>
    </source>
</evidence>
<organism evidence="32 33">
    <name type="scientific">Aspergillus neoniger (strain CBS 115656)</name>
    <dbReference type="NCBI Taxonomy" id="1448310"/>
    <lineage>
        <taxon>Eukaryota</taxon>
        <taxon>Fungi</taxon>
        <taxon>Dikarya</taxon>
        <taxon>Ascomycota</taxon>
        <taxon>Pezizomycotina</taxon>
        <taxon>Eurotiomycetes</taxon>
        <taxon>Eurotiomycetidae</taxon>
        <taxon>Eurotiales</taxon>
        <taxon>Aspergillaceae</taxon>
        <taxon>Aspergillus</taxon>
        <taxon>Aspergillus subgen. Circumdati</taxon>
    </lineage>
</organism>
<dbReference type="InterPro" id="IPR033177">
    <property type="entry name" value="PSD-B"/>
</dbReference>
<comment type="subunit">
    <text evidence="7">Binds to both phosphatidylinositol (PI) and phosphatidylinositol 3,5-bisphosphate (PIP2).</text>
</comment>
<dbReference type="Pfam" id="PF01764">
    <property type="entry name" value="Lipase_3"/>
    <property type="match status" value="1"/>
</dbReference>
<evidence type="ECO:0000256" key="9">
    <source>
        <dbReference type="ARBA" id="ARBA00013279"/>
    </source>
</evidence>
<sequence>MTGKHMREQQPLWKKLKLLLLFNPLTEWLDTTHLMRLYLHHAAVEEVLTPAGKQEATPASRKRIKAFVDFYRINMNDFTPSDITAYATFEDFFVRAHKPGSRPIYRKDDPTAAVIVADSRVVAYEAVAESKKIWIKGNDFSITNLVMDKQLGPKFADGPVASFRLSPQDYHRYHSPVSGTIKQFRSMPGDYYEVDPIALQSQVDILTRNARDYVVIETKEFGEVLFVAIGASQVGTVRIHPQYQQPGTQIHKGDELGIFQFGGSSIIVAFQKGRIQFDDDILKASKNAIAVDVEVGMSLGRAVGEKLVNAIMPCWKQDNDDIYQMMSTTNVRQQPIMKEAGATDKLGVRYLTLIGMTTERKENSSCLRGQNKKPSWGNTRLSDLLWSVTLLPGLISAYQPVYLGSRPASPFLPPQIPLGDSPPLSDTHEFTLRHIFHRGTYQDPDLHRRLDITPDTRLRAVSDEGVESDVVTSNTPLVASSQPLTIERLADRRLSVIEEHLVTARSSGSAAALSPSDWVMDTLPGPNVTEKKTVVALAMMTANDYIEVPGTGDWQDIHGRFNHSGSFGWQGDGLRGHVYADKTNSTVVISLKGTSPALFDGEGTTTNDKINDNLFFSCCCGQGGSYLWRQVCDCQTTLYNGNLTCIVEAMLDENRYYRASIDLYSNITEMYPNANVWLTGHSLGGAVSSLLGLTFGVPVVTFEAVPEALPAARLGLPSPPGHDSRYPQSRKNTGSYHFGHTADPVYMGTCNGVSSVCTWGGYAMESACHTGQMCVYDTVEDKGWRVGLSKHRINYVIANVLAGYDDVPSCAPEEECYDCELWKFFRSNGSEITTTTSATSTSTSTTTSRTSTCKTPGWWGCLDPTTTGETTSTSTSTSTCKTPGWFGCKDPTTTSDITSAPTITTTEPPMTSTTTCKTPGWFGCKDETTTPVIIAPAATLTITEPPMTSTTAGKHLGRL</sequence>
<keyword evidence="25" id="KW-0456">Lyase</keyword>
<dbReference type="InterPro" id="IPR002921">
    <property type="entry name" value="Fungal_lipase-type"/>
</dbReference>
<dbReference type="InterPro" id="IPR029058">
    <property type="entry name" value="AB_hydrolase_fold"/>
</dbReference>
<evidence type="ECO:0000259" key="31">
    <source>
        <dbReference type="Pfam" id="PF01764"/>
    </source>
</evidence>
<keyword evidence="19" id="KW-1133">Transmembrane helix</keyword>
<gene>
    <name evidence="32" type="ORF">BO87DRAFT_390844</name>
</gene>
<comment type="similarity">
    <text evidence="6">Belongs to the AB hydrolase superfamily. Lipase family.</text>
</comment>
<evidence type="ECO:0000256" key="8">
    <source>
        <dbReference type="ARBA" id="ARBA00012243"/>
    </source>
</evidence>
<keyword evidence="26" id="KW-1208">Phospholipid metabolism</keyword>
<dbReference type="GeneID" id="37127403"/>
<protein>
    <recommendedName>
        <fullName evidence="10">Putative lipase ATG15</fullName>
        <ecNumber evidence="9">3.1.1.3</ecNumber>
        <ecNumber evidence="8">4.1.1.65</ecNumber>
    </recommendedName>
    <alternativeName>
        <fullName evidence="30">Autophagy-related protein 15</fullName>
    </alternativeName>
    <alternativeName>
        <fullName evidence="11">Putative lipase atg15</fullName>
    </alternativeName>
</protein>
<dbReference type="EC" id="3.1.1.3" evidence="9"/>
<evidence type="ECO:0000256" key="10">
    <source>
        <dbReference type="ARBA" id="ARBA00018542"/>
    </source>
</evidence>
<dbReference type="PANTHER" id="PTHR47175:SF2">
    <property type="entry name" value="LIPASE ATG15-RELATED"/>
    <property type="match status" value="1"/>
</dbReference>
<evidence type="ECO:0000256" key="7">
    <source>
        <dbReference type="ARBA" id="ARBA00011137"/>
    </source>
</evidence>
<evidence type="ECO:0000256" key="4">
    <source>
        <dbReference type="ARBA" id="ARBA00004343"/>
    </source>
</evidence>
<evidence type="ECO:0000256" key="30">
    <source>
        <dbReference type="ARBA" id="ARBA00029828"/>
    </source>
</evidence>
<keyword evidence="20" id="KW-0072">Autophagy</keyword>
<keyword evidence="17" id="KW-0442">Lipid degradation</keyword>
<dbReference type="GO" id="GO:0032585">
    <property type="term" value="C:multivesicular body membrane"/>
    <property type="evidence" value="ECO:0007669"/>
    <property type="project" value="UniProtKB-SubCell"/>
</dbReference>
<dbReference type="GO" id="GO:0005775">
    <property type="term" value="C:vacuolar lumen"/>
    <property type="evidence" value="ECO:0007669"/>
    <property type="project" value="TreeGrafter"/>
</dbReference>
<comment type="pathway">
    <text evidence="28">Phospholipid metabolism; phosphatidylethanolamine biosynthesis.</text>
</comment>
<evidence type="ECO:0000256" key="20">
    <source>
        <dbReference type="ARBA" id="ARBA00023006"/>
    </source>
</evidence>
<evidence type="ECO:0000256" key="21">
    <source>
        <dbReference type="ARBA" id="ARBA00023098"/>
    </source>
</evidence>
<evidence type="ECO:0000256" key="27">
    <source>
        <dbReference type="ARBA" id="ARBA00023317"/>
    </source>
</evidence>
<keyword evidence="16" id="KW-0378">Hydrolase</keyword>
<dbReference type="GO" id="GO:0034727">
    <property type="term" value="P:piecemeal microautophagy of the nucleus"/>
    <property type="evidence" value="ECO:0007669"/>
    <property type="project" value="TreeGrafter"/>
</dbReference>
<keyword evidence="15" id="KW-0210">Decarboxylase</keyword>